<dbReference type="SUPFAM" id="SSF52518">
    <property type="entry name" value="Thiamin diphosphate-binding fold (THDP-binding)"/>
    <property type="match status" value="1"/>
</dbReference>
<keyword evidence="4 5" id="KW-0670">Pyruvate</keyword>
<name>A0ABP0DYE9_9PEZI</name>
<keyword evidence="3 5" id="KW-0786">Thiamine pyrophosphate</keyword>
<keyword evidence="2 5" id="KW-0560">Oxidoreductase</keyword>
<comment type="cofactor">
    <cofactor evidence="1 5">
        <name>thiamine diphosphate</name>
        <dbReference type="ChEBI" id="CHEBI:58937"/>
    </cofactor>
</comment>
<dbReference type="Gene3D" id="3.40.50.970">
    <property type="match status" value="1"/>
</dbReference>
<evidence type="ECO:0000259" key="6">
    <source>
        <dbReference type="Pfam" id="PF00676"/>
    </source>
</evidence>
<dbReference type="Pfam" id="PF00676">
    <property type="entry name" value="E1_dh"/>
    <property type="match status" value="1"/>
</dbReference>
<dbReference type="PANTHER" id="PTHR11516">
    <property type="entry name" value="PYRUVATE DEHYDROGENASE E1 COMPONENT, ALPHA SUBUNIT BACTERIAL AND ORGANELLAR"/>
    <property type="match status" value="1"/>
</dbReference>
<dbReference type="InterPro" id="IPR001017">
    <property type="entry name" value="DH_E1"/>
</dbReference>
<comment type="catalytic activity">
    <reaction evidence="5">
        <text>N(6)-[(R)-lipoyl]-L-lysyl-[protein] + pyruvate + H(+) = N(6)-[(R)-S(8)-acetyldihydrolipoyl]-L-lysyl-[protein] + CO2</text>
        <dbReference type="Rhea" id="RHEA:19189"/>
        <dbReference type="Rhea" id="RHEA-COMP:10474"/>
        <dbReference type="Rhea" id="RHEA-COMP:10478"/>
        <dbReference type="ChEBI" id="CHEBI:15361"/>
        <dbReference type="ChEBI" id="CHEBI:15378"/>
        <dbReference type="ChEBI" id="CHEBI:16526"/>
        <dbReference type="ChEBI" id="CHEBI:83099"/>
        <dbReference type="ChEBI" id="CHEBI:83111"/>
        <dbReference type="EC" id="1.2.4.1"/>
    </reaction>
</comment>
<dbReference type="GO" id="GO:0004739">
    <property type="term" value="F:pyruvate dehydrogenase (acetyl-transferring) activity"/>
    <property type="evidence" value="ECO:0007669"/>
    <property type="project" value="UniProtKB-EC"/>
</dbReference>
<proteinExistence type="predicted"/>
<evidence type="ECO:0000256" key="1">
    <source>
        <dbReference type="ARBA" id="ARBA00001964"/>
    </source>
</evidence>
<accession>A0ABP0DYE9</accession>
<feature type="domain" description="Dehydrogenase E1 component" evidence="6">
    <location>
        <begin position="108"/>
        <end position="402"/>
    </location>
</feature>
<dbReference type="EMBL" id="CAWUOM010000098">
    <property type="protein sequence ID" value="CAK7271960.1"/>
    <property type="molecule type" value="Genomic_DNA"/>
</dbReference>
<evidence type="ECO:0000256" key="3">
    <source>
        <dbReference type="ARBA" id="ARBA00023052"/>
    </source>
</evidence>
<protein>
    <recommendedName>
        <fullName evidence="5">Pyruvate dehydrogenase E1 component subunit alpha</fullName>
        <ecNumber evidence="5">1.2.4.1</ecNumber>
    </recommendedName>
</protein>
<gene>
    <name evidence="7" type="primary">PDA1</name>
    <name evidence="7" type="ORF">SEPCBS57363_004889</name>
</gene>
<dbReference type="PANTHER" id="PTHR11516:SF60">
    <property type="entry name" value="PYRUVATE DEHYDROGENASE E1 COMPONENT SUBUNIT ALPHA"/>
    <property type="match status" value="1"/>
</dbReference>
<comment type="caution">
    <text evidence="7">The sequence shown here is derived from an EMBL/GenBank/DDBJ whole genome shotgun (WGS) entry which is preliminary data.</text>
</comment>
<sequence>MFSRAAFRAGRVAAISSSLRATAASSALPLRAASLVPATFSKTASVAVARRTVTTDAASAHVDKSAVPESEDEVFAINLSDESFETYELDPPPYTLDVTKKQLKQMYYDMVVVRQMEMAADRLYKEKKIRGFCHLSTGQEAVAIGIEHAITPDDDVITSYRCHGFAYMRGSPVRKVIGELLGRQGGISYGRGGSMHMFEKGFYGGNGIVGAQVPVGAGLAFAHKYLEKKNATIILYGDGASNQGQVFEAFNMAKLWKLPALFGCENNKYGMGTSASRSSALTDYYKRGQYIPGLKVNGMDVLAVKAAVQYGKDWTQNDNGPLVLEYVTYRYGGHSMSDPGTTYRTREEIQRMRSTHDPIAGLKQKILDWGVVTEDELKGLDKEARSYVNEEVAAAEEMEHPEANLHVLFNDIYVKGSEPSFIRGRTADEIRYFD</sequence>
<dbReference type="EC" id="1.2.4.1" evidence="5"/>
<dbReference type="NCBIfam" id="TIGR03182">
    <property type="entry name" value="PDH_E1_alph_y"/>
    <property type="match status" value="1"/>
</dbReference>
<comment type="function">
    <text evidence="5">The pyruvate dehydrogenase complex catalyzes the overall conversion of pyruvate to acetyl-CoA and CO(2).</text>
</comment>
<organism evidence="7 8">
    <name type="scientific">Sporothrix epigloea</name>
    <dbReference type="NCBI Taxonomy" id="1892477"/>
    <lineage>
        <taxon>Eukaryota</taxon>
        <taxon>Fungi</taxon>
        <taxon>Dikarya</taxon>
        <taxon>Ascomycota</taxon>
        <taxon>Pezizomycotina</taxon>
        <taxon>Sordariomycetes</taxon>
        <taxon>Sordariomycetidae</taxon>
        <taxon>Ophiostomatales</taxon>
        <taxon>Ophiostomataceae</taxon>
        <taxon>Sporothrix</taxon>
    </lineage>
</organism>
<dbReference type="Proteomes" id="UP001642501">
    <property type="component" value="Unassembled WGS sequence"/>
</dbReference>
<keyword evidence="8" id="KW-1185">Reference proteome</keyword>
<dbReference type="CDD" id="cd02000">
    <property type="entry name" value="TPP_E1_PDC_ADC_BCADC"/>
    <property type="match status" value="1"/>
</dbReference>
<dbReference type="InterPro" id="IPR050642">
    <property type="entry name" value="PDH_E1_Alpha_Subunit"/>
</dbReference>
<evidence type="ECO:0000256" key="2">
    <source>
        <dbReference type="ARBA" id="ARBA00023002"/>
    </source>
</evidence>
<dbReference type="InterPro" id="IPR029061">
    <property type="entry name" value="THDP-binding"/>
</dbReference>
<evidence type="ECO:0000313" key="7">
    <source>
        <dbReference type="EMBL" id="CAK7271960.1"/>
    </source>
</evidence>
<dbReference type="InterPro" id="IPR017597">
    <property type="entry name" value="Pyrv_DH_E1_asu_subgrp-y"/>
</dbReference>
<evidence type="ECO:0000256" key="5">
    <source>
        <dbReference type="RuleBase" id="RU361139"/>
    </source>
</evidence>
<evidence type="ECO:0000256" key="4">
    <source>
        <dbReference type="ARBA" id="ARBA00023317"/>
    </source>
</evidence>
<evidence type="ECO:0000313" key="8">
    <source>
        <dbReference type="Proteomes" id="UP001642501"/>
    </source>
</evidence>
<reference evidence="7 8" key="1">
    <citation type="submission" date="2024-01" db="EMBL/GenBank/DDBJ databases">
        <authorList>
            <person name="Allen C."/>
            <person name="Tagirdzhanova G."/>
        </authorList>
    </citation>
    <scope>NUCLEOTIDE SEQUENCE [LARGE SCALE GENOMIC DNA]</scope>
    <source>
        <strain evidence="7 8">CBS 573.63</strain>
    </source>
</reference>